<dbReference type="AlphaFoldDB" id="A0A5Q2MZD7"/>
<keyword evidence="1" id="KW-0472">Membrane</keyword>
<name>A0A5Q2MZD7_9FIRM</name>
<sequence>MMEKSKERVIVKENSSIRTNFWNLSKHKMFSLVAILFFLGLTFFLIQSDEMNRQSKEGTVAATAAATIEAQNPLAGIQRGSELAAQERLLEERVASALSAIAGVGATEVRVSLAQGTQAEYAINVNANNRTIEEKDKQGGERITTDTSDARQLVVMREGTNSREQPVVVREMRYEIAGVLIIADGAKDSAIKEKISRAVCTLLDVPAHKVSIFPREGGM</sequence>
<reference evidence="3" key="1">
    <citation type="submission" date="2019-11" db="EMBL/GenBank/DDBJ databases">
        <title>Genome sequence of Heliorestis convoluta strain HH, an alkaliphilic and minimalistic phototrophic bacterium from a soda lake in Egypt.</title>
        <authorList>
            <person name="Dewey E.D."/>
            <person name="Stokes L.M."/>
            <person name="Burchell B.M."/>
            <person name="Shaffer K.N."/>
            <person name="Huntington A.M."/>
            <person name="Baker J.M."/>
            <person name="Nadendla S."/>
            <person name="Giglio M.G."/>
            <person name="Touchman J.W."/>
            <person name="Blankenship R.E."/>
            <person name="Madigan M.T."/>
            <person name="Sattley W.M."/>
        </authorList>
    </citation>
    <scope>NUCLEOTIDE SEQUENCE [LARGE SCALE GENOMIC DNA]</scope>
    <source>
        <strain evidence="3">HH</strain>
    </source>
</reference>
<dbReference type="KEGG" id="hcv:FTV88_0377"/>
<dbReference type="OrthoDB" id="1634070at2"/>
<gene>
    <name evidence="2" type="primary">spoIIIAG</name>
    <name evidence="2" type="ORF">FTV88_0377</name>
</gene>
<evidence type="ECO:0000313" key="2">
    <source>
        <dbReference type="EMBL" id="QGG46556.1"/>
    </source>
</evidence>
<keyword evidence="1" id="KW-0812">Transmembrane</keyword>
<proteinExistence type="predicted"/>
<dbReference type="RefSeq" id="WP_153724108.1">
    <property type="nucleotide sequence ID" value="NZ_CP045875.1"/>
</dbReference>
<dbReference type="EMBL" id="CP045875">
    <property type="protein sequence ID" value="QGG46556.1"/>
    <property type="molecule type" value="Genomic_DNA"/>
</dbReference>
<protein>
    <submittedName>
        <fullName evidence="2">Stage III sporulation protein AG</fullName>
    </submittedName>
</protein>
<keyword evidence="3" id="KW-1185">Reference proteome</keyword>
<evidence type="ECO:0000313" key="3">
    <source>
        <dbReference type="Proteomes" id="UP000366051"/>
    </source>
</evidence>
<dbReference type="Proteomes" id="UP000366051">
    <property type="component" value="Chromosome"/>
</dbReference>
<evidence type="ECO:0000256" key="1">
    <source>
        <dbReference type="SAM" id="Phobius"/>
    </source>
</evidence>
<keyword evidence="1" id="KW-1133">Transmembrane helix</keyword>
<accession>A0A5Q2MZD7</accession>
<organism evidence="2 3">
    <name type="scientific">Heliorestis convoluta</name>
    <dbReference type="NCBI Taxonomy" id="356322"/>
    <lineage>
        <taxon>Bacteria</taxon>
        <taxon>Bacillati</taxon>
        <taxon>Bacillota</taxon>
        <taxon>Clostridia</taxon>
        <taxon>Eubacteriales</taxon>
        <taxon>Heliobacteriaceae</taxon>
        <taxon>Heliorestis</taxon>
    </lineage>
</organism>
<feature type="transmembrane region" description="Helical" evidence="1">
    <location>
        <begin position="29"/>
        <end position="46"/>
    </location>
</feature>